<proteinExistence type="predicted"/>
<dbReference type="PANTHER" id="PTHR24036:SF5">
    <property type="entry name" value="THROMBOMODULIN"/>
    <property type="match status" value="1"/>
</dbReference>
<organism evidence="3 4">
    <name type="scientific">Limulus polyphemus</name>
    <name type="common">Atlantic horseshoe crab</name>
    <dbReference type="NCBI Taxonomy" id="6850"/>
    <lineage>
        <taxon>Eukaryota</taxon>
        <taxon>Metazoa</taxon>
        <taxon>Ecdysozoa</taxon>
        <taxon>Arthropoda</taxon>
        <taxon>Chelicerata</taxon>
        <taxon>Merostomata</taxon>
        <taxon>Xiphosura</taxon>
        <taxon>Limulidae</taxon>
        <taxon>Limulus</taxon>
    </lineage>
</organism>
<dbReference type="Pfam" id="PF25489">
    <property type="entry name" value="At5g54830"/>
    <property type="match status" value="1"/>
</dbReference>
<dbReference type="InterPro" id="IPR057443">
    <property type="entry name" value="At5g54830-like"/>
</dbReference>
<dbReference type="PANTHER" id="PTHR24036">
    <property type="entry name" value="SKELETOR-RELATED"/>
    <property type="match status" value="1"/>
</dbReference>
<protein>
    <submittedName>
        <fullName evidence="4">Protein Skeletor, isoforms B/C-like</fullName>
    </submittedName>
</protein>
<gene>
    <name evidence="4" type="primary">LOC106478598</name>
</gene>
<name>A0ABM1S2R8_LIMPO</name>
<keyword evidence="1" id="KW-0677">Repeat</keyword>
<evidence type="ECO:0000313" key="4">
    <source>
        <dbReference type="RefSeq" id="XP_022237923.1"/>
    </source>
</evidence>
<dbReference type="InterPro" id="IPR052126">
    <property type="entry name" value="Spindle_Org/Thrombomodulin"/>
</dbReference>
<evidence type="ECO:0000313" key="3">
    <source>
        <dbReference type="Proteomes" id="UP000694941"/>
    </source>
</evidence>
<evidence type="ECO:0000259" key="2">
    <source>
        <dbReference type="Pfam" id="PF25489"/>
    </source>
</evidence>
<evidence type="ECO:0000256" key="1">
    <source>
        <dbReference type="ARBA" id="ARBA00022737"/>
    </source>
</evidence>
<dbReference type="RefSeq" id="XP_022237923.1">
    <property type="nucleotide sequence ID" value="XM_022382215.1"/>
</dbReference>
<sequence length="105" mass="12106">MQKFVPVGVGRLCEWKHKTVDMAAESSTFMDYKQTLNIFCDSGEPGEFIWTPDKNTPDLVYYQCYTHKNLGWKIHVTGNSDRLHPLLFMCLVLAVVPIISQVKRK</sequence>
<reference evidence="4" key="1">
    <citation type="submission" date="2025-08" db="UniProtKB">
        <authorList>
            <consortium name="RefSeq"/>
        </authorList>
    </citation>
    <scope>IDENTIFICATION</scope>
    <source>
        <tissue evidence="4">Muscle</tissue>
    </source>
</reference>
<accession>A0ABM1S2R8</accession>
<dbReference type="GeneID" id="106478598"/>
<dbReference type="Proteomes" id="UP000694941">
    <property type="component" value="Unplaced"/>
</dbReference>
<keyword evidence="3" id="KW-1185">Reference proteome</keyword>
<feature type="domain" description="At5g54830-like" evidence="2">
    <location>
        <begin position="43"/>
        <end position="76"/>
    </location>
</feature>